<dbReference type="PANTHER" id="PTHR12436">
    <property type="entry name" value="80 KDA MCM3-ASSOCIATED PROTEIN"/>
    <property type="match status" value="1"/>
</dbReference>
<keyword evidence="3" id="KW-1185">Reference proteome</keyword>
<organism evidence="2 3">
    <name type="scientific">Prototheca wickerhamii</name>
    <dbReference type="NCBI Taxonomy" id="3111"/>
    <lineage>
        <taxon>Eukaryota</taxon>
        <taxon>Viridiplantae</taxon>
        <taxon>Chlorophyta</taxon>
        <taxon>core chlorophytes</taxon>
        <taxon>Trebouxiophyceae</taxon>
        <taxon>Chlorellales</taxon>
        <taxon>Chlorellaceae</taxon>
        <taxon>Prototheca</taxon>
    </lineage>
</organism>
<dbReference type="Gene3D" id="1.25.40.990">
    <property type="match status" value="1"/>
</dbReference>
<dbReference type="PANTHER" id="PTHR12436:SF4">
    <property type="entry name" value="LEUKOCYTE RECEPTOR CLUSTER MEMBER 8"/>
    <property type="match status" value="1"/>
</dbReference>
<evidence type="ECO:0000313" key="2">
    <source>
        <dbReference type="EMBL" id="KAK2075620.1"/>
    </source>
</evidence>
<protein>
    <recommendedName>
        <fullName evidence="1">SAC3/GANP/THP3 conserved domain-containing protein</fullName>
    </recommendedName>
</protein>
<feature type="domain" description="SAC3/GANP/THP3 conserved" evidence="1">
    <location>
        <begin position="145"/>
        <end position="354"/>
    </location>
</feature>
<dbReference type="InterPro" id="IPR045107">
    <property type="entry name" value="SAC3/GANP/THP3"/>
</dbReference>
<accession>A0AAD9IFD3</accession>
<sequence length="383" mass="41300">MKKRAPAAVLPAAPSASKAGRYDALWGRLETVNKSFLETAALAERTASEQTAVAKTAAAYKALQGKFDALPGPTRRPALSAAAPDAEELARRRERAARFEPLGPQPDDAPAQTLVGAREGGSKCGVAYGTSSQLEREYLRLTRLPALSEVRPPAVLEQSLELVKSKWLESADYAYASSQLKSIRQDLTVQHVSGRLAVRVYETHARIALESSDWAEFKQCHASLRRLWESGAPEAVPGSRDEFAAYGILLALVAGDGALLAGELRGLARELGPMTRHALRTALAFRAGDWVAFFRAAAAAPRLAPYCLDHTLEAARERALHAALVSYGGTLPVAQLAAWWGFQGHKAAARWLRGKGAVIEHKCLVIKPSREGWRAARAAKDGD</sequence>
<comment type="caution">
    <text evidence="2">The sequence shown here is derived from an EMBL/GenBank/DDBJ whole genome shotgun (WGS) entry which is preliminary data.</text>
</comment>
<dbReference type="GO" id="GO:0005634">
    <property type="term" value="C:nucleus"/>
    <property type="evidence" value="ECO:0007669"/>
    <property type="project" value="TreeGrafter"/>
</dbReference>
<reference evidence="2" key="1">
    <citation type="submission" date="2021-01" db="EMBL/GenBank/DDBJ databases">
        <authorList>
            <person name="Eckstrom K.M.E."/>
        </authorList>
    </citation>
    <scope>NUCLEOTIDE SEQUENCE</scope>
    <source>
        <strain evidence="2">UVCC 0001</strain>
    </source>
</reference>
<proteinExistence type="predicted"/>
<gene>
    <name evidence="2" type="ORF">QBZ16_001728</name>
</gene>
<evidence type="ECO:0000259" key="1">
    <source>
        <dbReference type="Pfam" id="PF03399"/>
    </source>
</evidence>
<dbReference type="EMBL" id="JASFZW010000014">
    <property type="protein sequence ID" value="KAK2075620.1"/>
    <property type="molecule type" value="Genomic_DNA"/>
</dbReference>
<name>A0AAD9IFD3_PROWI</name>
<dbReference type="AlphaFoldDB" id="A0AAD9IFD3"/>
<dbReference type="Proteomes" id="UP001255856">
    <property type="component" value="Unassembled WGS sequence"/>
</dbReference>
<dbReference type="InterPro" id="IPR005062">
    <property type="entry name" value="SAC3/GANP/THP3_conserved"/>
</dbReference>
<evidence type="ECO:0000313" key="3">
    <source>
        <dbReference type="Proteomes" id="UP001255856"/>
    </source>
</evidence>
<dbReference type="Pfam" id="PF03399">
    <property type="entry name" value="SAC3_GANP"/>
    <property type="match status" value="1"/>
</dbReference>